<feature type="transmembrane region" description="Helical" evidence="10">
    <location>
        <begin position="203"/>
        <end position="226"/>
    </location>
</feature>
<feature type="transmembrane region" description="Helical" evidence="10">
    <location>
        <begin position="130"/>
        <end position="147"/>
    </location>
</feature>
<dbReference type="AlphaFoldDB" id="A0A2T6ALQ0"/>
<feature type="transmembrane region" description="Helical" evidence="10">
    <location>
        <begin position="362"/>
        <end position="382"/>
    </location>
</feature>
<evidence type="ECO:0000256" key="8">
    <source>
        <dbReference type="ARBA" id="ARBA00023136"/>
    </source>
</evidence>
<proteinExistence type="predicted"/>
<keyword evidence="2" id="KW-0813">Transport</keyword>
<dbReference type="GO" id="GO:0005886">
    <property type="term" value="C:plasma membrane"/>
    <property type="evidence" value="ECO:0007669"/>
    <property type="project" value="UniProtKB-SubCell"/>
</dbReference>
<feature type="transmembrane region" description="Helical" evidence="10">
    <location>
        <begin position="267"/>
        <end position="289"/>
    </location>
</feature>
<dbReference type="Pfam" id="PF20501">
    <property type="entry name" value="MbhE"/>
    <property type="match status" value="1"/>
</dbReference>
<evidence type="ECO:0000256" key="3">
    <source>
        <dbReference type="ARBA" id="ARBA00022449"/>
    </source>
</evidence>
<feature type="transmembrane region" description="Helical" evidence="10">
    <location>
        <begin position="402"/>
        <end position="424"/>
    </location>
</feature>
<feature type="transmembrane region" description="Helical" evidence="10">
    <location>
        <begin position="445"/>
        <end position="468"/>
    </location>
</feature>
<keyword evidence="4" id="KW-1003">Cell membrane</keyword>
<feature type="transmembrane region" description="Helical" evidence="10">
    <location>
        <begin position="29"/>
        <end position="49"/>
    </location>
</feature>
<dbReference type="Pfam" id="PF00361">
    <property type="entry name" value="Proton_antipo_M"/>
    <property type="match status" value="1"/>
</dbReference>
<comment type="caution">
    <text evidence="15">The sequence shown here is derived from an EMBL/GenBank/DDBJ whole genome shotgun (WGS) entry which is preliminary data.</text>
</comment>
<dbReference type="OrthoDB" id="9807568at2"/>
<evidence type="ECO:0000256" key="7">
    <source>
        <dbReference type="ARBA" id="ARBA00023065"/>
    </source>
</evidence>
<dbReference type="PANTHER" id="PTHR43373:SF1">
    <property type="entry name" value="NA(+)_H(+) ANTIPORTER SUBUNIT A"/>
    <property type="match status" value="1"/>
</dbReference>
<feature type="transmembrane region" description="Helical" evidence="10">
    <location>
        <begin position="564"/>
        <end position="581"/>
    </location>
</feature>
<name>A0A2T6ALQ0_9FLAO</name>
<dbReference type="Pfam" id="PF00662">
    <property type="entry name" value="Proton_antipo_N"/>
    <property type="match status" value="1"/>
</dbReference>
<dbReference type="Pfam" id="PF13244">
    <property type="entry name" value="MbhD"/>
    <property type="match status" value="1"/>
</dbReference>
<evidence type="ECO:0000256" key="2">
    <source>
        <dbReference type="ARBA" id="ARBA00022448"/>
    </source>
</evidence>
<evidence type="ECO:0000259" key="13">
    <source>
        <dbReference type="Pfam" id="PF13244"/>
    </source>
</evidence>
<evidence type="ECO:0000256" key="1">
    <source>
        <dbReference type="ARBA" id="ARBA00004651"/>
    </source>
</evidence>
<keyword evidence="8 10" id="KW-0472">Membrane</keyword>
<dbReference type="NCBIfam" id="NF009287">
    <property type="entry name" value="PRK12647.1"/>
    <property type="match status" value="1"/>
</dbReference>
<feature type="domain" description="NADH-Ubiquinone oxidoreductase (complex I) chain 5 N-terminal" evidence="12">
    <location>
        <begin position="61"/>
        <end position="108"/>
    </location>
</feature>
<feature type="transmembrane region" description="Helical" evidence="10">
    <location>
        <begin position="621"/>
        <end position="641"/>
    </location>
</feature>
<dbReference type="EMBL" id="QBKQ01000001">
    <property type="protein sequence ID" value="PTX44742.1"/>
    <property type="molecule type" value="Genomic_DNA"/>
</dbReference>
<dbReference type="InterPro" id="IPR001750">
    <property type="entry name" value="ND/Mrp_TM"/>
</dbReference>
<feature type="transmembrane region" description="Helical" evidence="10">
    <location>
        <begin position="159"/>
        <end position="183"/>
    </location>
</feature>
<protein>
    <submittedName>
        <fullName evidence="15">Multisubunit sodium/proton antiporter MrpA subunit</fullName>
    </submittedName>
</protein>
<keyword evidence="3" id="KW-0050">Antiport</keyword>
<feature type="transmembrane region" description="Helical" evidence="10">
    <location>
        <begin position="495"/>
        <end position="516"/>
    </location>
</feature>
<keyword evidence="6 10" id="KW-1133">Transmembrane helix</keyword>
<accession>A0A2T6ALQ0</accession>
<evidence type="ECO:0000256" key="4">
    <source>
        <dbReference type="ARBA" id="ARBA00022475"/>
    </source>
</evidence>
<reference evidence="15 16" key="1">
    <citation type="submission" date="2018-04" db="EMBL/GenBank/DDBJ databases">
        <title>Genomic Encyclopedia of Archaeal and Bacterial Type Strains, Phase II (KMG-II): from individual species to whole genera.</title>
        <authorList>
            <person name="Goeker M."/>
        </authorList>
    </citation>
    <scope>NUCLEOTIDE SEQUENCE [LARGE SCALE GENOMIC DNA]</scope>
    <source>
        <strain evidence="15 16">DSM 23082</strain>
    </source>
</reference>
<dbReference type="PANTHER" id="PTHR43373">
    <property type="entry name" value="NA(+)/H(+) ANTIPORTER SUBUNIT"/>
    <property type="match status" value="1"/>
</dbReference>
<feature type="transmembrane region" description="Helical" evidence="10">
    <location>
        <begin position="685"/>
        <end position="703"/>
    </location>
</feature>
<evidence type="ECO:0000256" key="10">
    <source>
        <dbReference type="SAM" id="Phobius"/>
    </source>
</evidence>
<evidence type="ECO:0000259" key="12">
    <source>
        <dbReference type="Pfam" id="PF00662"/>
    </source>
</evidence>
<evidence type="ECO:0000313" key="16">
    <source>
        <dbReference type="Proteomes" id="UP000244174"/>
    </source>
</evidence>
<feature type="domain" description="MrpA C-terminal/MbhE" evidence="14">
    <location>
        <begin position="680"/>
        <end position="759"/>
    </location>
</feature>
<dbReference type="InterPro" id="IPR050616">
    <property type="entry name" value="CPA3_Na-H_Antiporter_A"/>
</dbReference>
<keyword evidence="5 9" id="KW-0812">Transmembrane</keyword>
<dbReference type="RefSeq" id="WP_108170668.1">
    <property type="nucleotide sequence ID" value="NZ_QBKQ01000001.1"/>
</dbReference>
<feature type="transmembrane region" description="Helical" evidence="10">
    <location>
        <begin position="320"/>
        <end position="341"/>
    </location>
</feature>
<dbReference type="GO" id="GO:0006811">
    <property type="term" value="P:monoatomic ion transport"/>
    <property type="evidence" value="ECO:0007669"/>
    <property type="project" value="UniProtKB-KW"/>
</dbReference>
<evidence type="ECO:0000259" key="11">
    <source>
        <dbReference type="Pfam" id="PF00361"/>
    </source>
</evidence>
<feature type="transmembrane region" description="Helical" evidence="10">
    <location>
        <begin position="741"/>
        <end position="760"/>
    </location>
</feature>
<feature type="domain" description="NADH:quinone oxidoreductase/Mrp antiporter transmembrane" evidence="11">
    <location>
        <begin position="124"/>
        <end position="412"/>
    </location>
</feature>
<dbReference type="InterPro" id="IPR001516">
    <property type="entry name" value="Proton_antipo_N"/>
</dbReference>
<keyword evidence="16" id="KW-1185">Reference proteome</keyword>
<gene>
    <name evidence="15" type="ORF">C8P64_0724</name>
</gene>
<dbReference type="GO" id="GO:0015297">
    <property type="term" value="F:antiporter activity"/>
    <property type="evidence" value="ECO:0007669"/>
    <property type="project" value="UniProtKB-KW"/>
</dbReference>
<feature type="transmembrane region" description="Helical" evidence="10">
    <location>
        <begin position="296"/>
        <end position="314"/>
    </location>
</feature>
<keyword evidence="7" id="KW-0406">Ion transport</keyword>
<feature type="transmembrane region" description="Helical" evidence="10">
    <location>
        <begin position="6"/>
        <end position="22"/>
    </location>
</feature>
<dbReference type="Proteomes" id="UP000244174">
    <property type="component" value="Unassembled WGS sequence"/>
</dbReference>
<evidence type="ECO:0000256" key="5">
    <source>
        <dbReference type="ARBA" id="ARBA00022692"/>
    </source>
</evidence>
<dbReference type="InterPro" id="IPR025383">
    <property type="entry name" value="MrpA_C/MbhD"/>
</dbReference>
<comment type="subcellular location">
    <subcellularLocation>
        <location evidence="1">Cell membrane</location>
        <topology evidence="1">Multi-pass membrane protein</topology>
    </subcellularLocation>
    <subcellularLocation>
        <location evidence="9">Membrane</location>
        <topology evidence="9">Multi-pass membrane protein</topology>
    </subcellularLocation>
</comment>
<feature type="transmembrane region" description="Helical" evidence="10">
    <location>
        <begin position="107"/>
        <end position="124"/>
    </location>
</feature>
<evidence type="ECO:0000313" key="15">
    <source>
        <dbReference type="EMBL" id="PTX44742.1"/>
    </source>
</evidence>
<feature type="transmembrane region" description="Helical" evidence="10">
    <location>
        <begin position="75"/>
        <end position="95"/>
    </location>
</feature>
<sequence length="784" mass="86133">MLTAILTGFLFSIFLVFTGRFFKGKLSILASLIPLGLFVYFFQFIPAIADGNVIMKSYEWIPSFNVDLGFKLDGLSLLFSLMITGIGFLVFAYTSSYLKGHEYMDRFYGYLASFMGAMLGLVLSDNMITLFVFWELTSITSFFLIGFNNTNPASRKSALTALGITGIGGLFLLAGALLLNNMTGTYSISEMLTMSEAIKSNEFYFLAVLFLFGAAFTKSAQFPFHFWLPGAMKAPTPVSTYLHSATMVKAGIYLLMRFTPVLGGENIWNTTLVIVGGITMLYSAVHTIFRTDLKGILAYSTISALGILVFLIGLGTQEAFLAAAVFIIVHALYKATLFLVTGIIDHQTHTRDVTRLSGLNKIMLPVGIAGILAAISSAGIPPTIGFVGKELTYEASYHSESMVIFLMIAIVLTKIFLLYAGFVAGIKPFTGKLPEEHANTKAPGFILWGPPLLLATLGIVFGVAPFIIESSLIKPVVEALGADASEMHLALWHGFNLIFILSLITIGVGTALYFIIKPSEKLEKGIARLDFIAPENLLEKFNALFVGFSNFWTNFFQNGYLRNYISIIILFLVVLVGYIMIGNTNFTIDYNSLSKITVYEITTTMILIAGIFYTVFTDSRLAAVAAMGVVGLSICLIFVFYSAPDLAMTQFSIDTLTVILFVLVLYKLPKYLKLSDYKTRVRDGILSTIFGLIITTLALQVLAEPVSKEVGNFYAANSYIEAHGKNVVNVILVDFRGADTLIEISVLSIAAVGVFGLMKLRLKMKDRRRYADTSLNVENENKKK</sequence>
<feature type="domain" description="MrpA C-terminal/MbhD" evidence="13">
    <location>
        <begin position="606"/>
        <end position="670"/>
    </location>
</feature>
<dbReference type="PRINTS" id="PR01434">
    <property type="entry name" value="NADHDHGNASE5"/>
</dbReference>
<feature type="transmembrane region" description="Helical" evidence="10">
    <location>
        <begin position="647"/>
        <end position="665"/>
    </location>
</feature>
<evidence type="ECO:0000256" key="9">
    <source>
        <dbReference type="RuleBase" id="RU000320"/>
    </source>
</evidence>
<evidence type="ECO:0000259" key="14">
    <source>
        <dbReference type="Pfam" id="PF20501"/>
    </source>
</evidence>
<evidence type="ECO:0000256" key="6">
    <source>
        <dbReference type="ARBA" id="ARBA00022989"/>
    </source>
</evidence>
<dbReference type="InterPro" id="IPR046806">
    <property type="entry name" value="MrpA_C/MbhE"/>
</dbReference>
<feature type="transmembrane region" description="Helical" evidence="10">
    <location>
        <begin position="596"/>
        <end position="616"/>
    </location>
</feature>
<organism evidence="15 16">
    <name type="scientific">Christiangramia gaetbulicola</name>
    <dbReference type="NCBI Taxonomy" id="703340"/>
    <lineage>
        <taxon>Bacteria</taxon>
        <taxon>Pseudomonadati</taxon>
        <taxon>Bacteroidota</taxon>
        <taxon>Flavobacteriia</taxon>
        <taxon>Flavobacteriales</taxon>
        <taxon>Flavobacteriaceae</taxon>
        <taxon>Christiangramia</taxon>
    </lineage>
</organism>